<reference evidence="1" key="1">
    <citation type="submission" date="2023-04" db="EMBL/GenBank/DDBJ databases">
        <authorList>
            <person name="Vijverberg K."/>
            <person name="Xiong W."/>
            <person name="Schranz E."/>
        </authorList>
    </citation>
    <scope>NUCLEOTIDE SEQUENCE</scope>
</reference>
<organism evidence="1 2">
    <name type="scientific">Lactuca saligna</name>
    <name type="common">Willowleaf lettuce</name>
    <dbReference type="NCBI Taxonomy" id="75948"/>
    <lineage>
        <taxon>Eukaryota</taxon>
        <taxon>Viridiplantae</taxon>
        <taxon>Streptophyta</taxon>
        <taxon>Embryophyta</taxon>
        <taxon>Tracheophyta</taxon>
        <taxon>Spermatophyta</taxon>
        <taxon>Magnoliopsida</taxon>
        <taxon>eudicotyledons</taxon>
        <taxon>Gunneridae</taxon>
        <taxon>Pentapetalae</taxon>
        <taxon>asterids</taxon>
        <taxon>campanulids</taxon>
        <taxon>Asterales</taxon>
        <taxon>Asteraceae</taxon>
        <taxon>Cichorioideae</taxon>
        <taxon>Cichorieae</taxon>
        <taxon>Lactucinae</taxon>
        <taxon>Lactuca</taxon>
    </lineage>
</organism>
<proteinExistence type="predicted"/>
<evidence type="ECO:0000313" key="1">
    <source>
        <dbReference type="EMBL" id="CAI9268838.1"/>
    </source>
</evidence>
<dbReference type="AlphaFoldDB" id="A0AA35VH81"/>
<sequence length="292" mass="32728">MGPNDRNTMHGNAPMNGASYANVVKRKKKHEIVNKSNNVFLGAGDFHLLDDNNKIVLGKVKEATLIPQLYQVCQADGFTEAEIKYVGGMWVWFEFMTVLFSDDDLEEQLSSESEYEEDDYSVVDEDGVNLDQFILENNGNKDTGKYDGFEEGFVEEETLPQTDQAVGGLEDAYESHDDVGNNIKAAYNMDGNKNEVHINIKEDGGGVLHRDEASLGSRKSNSDVFPPSFDGMHFYSSVQSRSAPSGKTQFSHVSSSNNNVKKFKKKHVIVGSLIEVMERYVEYGKILRYDFT</sequence>
<keyword evidence="2" id="KW-1185">Reference proteome</keyword>
<name>A0AA35VH81_LACSI</name>
<evidence type="ECO:0000313" key="2">
    <source>
        <dbReference type="Proteomes" id="UP001177003"/>
    </source>
</evidence>
<gene>
    <name evidence="1" type="ORF">LSALG_LOCUS9240</name>
</gene>
<accession>A0AA35VH81</accession>
<dbReference type="EMBL" id="OX465077">
    <property type="protein sequence ID" value="CAI9268838.1"/>
    <property type="molecule type" value="Genomic_DNA"/>
</dbReference>
<dbReference type="Proteomes" id="UP001177003">
    <property type="component" value="Chromosome 1"/>
</dbReference>
<protein>
    <submittedName>
        <fullName evidence="1">Uncharacterized protein</fullName>
    </submittedName>
</protein>